<accession>A0A3N4HLF7</accession>
<feature type="transmembrane region" description="Helical" evidence="1">
    <location>
        <begin position="239"/>
        <end position="262"/>
    </location>
</feature>
<gene>
    <name evidence="2" type="ORF">BJ508DRAFT_313897</name>
</gene>
<keyword evidence="1" id="KW-0812">Transmembrane</keyword>
<keyword evidence="3" id="KW-1185">Reference proteome</keyword>
<dbReference type="Proteomes" id="UP000275078">
    <property type="component" value="Unassembled WGS sequence"/>
</dbReference>
<protein>
    <submittedName>
        <fullName evidence="2">Uncharacterized protein</fullName>
    </submittedName>
</protein>
<proteinExistence type="predicted"/>
<sequence length="316" mass="35575">MVSPFKRLPIELRCAILLNISNWKDYNAFRCVDRINISIEPSSASLQRFIATGQPLSLLVSFHEEMKHHVLFSRLLNLCGVVLPPYNLFFPSPTHKTSDNGSIHLSSSPPSALGIIHFYHGTIRQLIKTIESPNTMHSPAPWLRYSKLLREAPRARGINSRQLCCLHDLSSAVAENIHYSMSRVLFDVLTSPPERDEKIMDIVQAHGIYIVNGFDEIVDTLSRLLESRCFQSSRFLQDFVGWMAVPLVLLAIAPSPCIVALAESVSDLLMHNTELAAVQMPPAISPFGVILTSRFMNATRLFITFVDQMIELGMYR</sequence>
<name>A0A3N4HLF7_ASCIM</name>
<organism evidence="2 3">
    <name type="scientific">Ascobolus immersus RN42</name>
    <dbReference type="NCBI Taxonomy" id="1160509"/>
    <lineage>
        <taxon>Eukaryota</taxon>
        <taxon>Fungi</taxon>
        <taxon>Dikarya</taxon>
        <taxon>Ascomycota</taxon>
        <taxon>Pezizomycotina</taxon>
        <taxon>Pezizomycetes</taxon>
        <taxon>Pezizales</taxon>
        <taxon>Ascobolaceae</taxon>
        <taxon>Ascobolus</taxon>
    </lineage>
</organism>
<keyword evidence="1" id="KW-0472">Membrane</keyword>
<dbReference type="EMBL" id="ML119824">
    <property type="protein sequence ID" value="RPA73358.1"/>
    <property type="molecule type" value="Genomic_DNA"/>
</dbReference>
<dbReference type="AlphaFoldDB" id="A0A3N4HLF7"/>
<evidence type="ECO:0000256" key="1">
    <source>
        <dbReference type="SAM" id="Phobius"/>
    </source>
</evidence>
<reference evidence="2 3" key="1">
    <citation type="journal article" date="2018" name="Nat. Ecol. Evol.">
        <title>Pezizomycetes genomes reveal the molecular basis of ectomycorrhizal truffle lifestyle.</title>
        <authorList>
            <person name="Murat C."/>
            <person name="Payen T."/>
            <person name="Noel B."/>
            <person name="Kuo A."/>
            <person name="Morin E."/>
            <person name="Chen J."/>
            <person name="Kohler A."/>
            <person name="Krizsan K."/>
            <person name="Balestrini R."/>
            <person name="Da Silva C."/>
            <person name="Montanini B."/>
            <person name="Hainaut M."/>
            <person name="Levati E."/>
            <person name="Barry K.W."/>
            <person name="Belfiori B."/>
            <person name="Cichocki N."/>
            <person name="Clum A."/>
            <person name="Dockter R.B."/>
            <person name="Fauchery L."/>
            <person name="Guy J."/>
            <person name="Iotti M."/>
            <person name="Le Tacon F."/>
            <person name="Lindquist E.A."/>
            <person name="Lipzen A."/>
            <person name="Malagnac F."/>
            <person name="Mello A."/>
            <person name="Molinier V."/>
            <person name="Miyauchi S."/>
            <person name="Poulain J."/>
            <person name="Riccioni C."/>
            <person name="Rubini A."/>
            <person name="Sitrit Y."/>
            <person name="Splivallo R."/>
            <person name="Traeger S."/>
            <person name="Wang M."/>
            <person name="Zifcakova L."/>
            <person name="Wipf D."/>
            <person name="Zambonelli A."/>
            <person name="Paolocci F."/>
            <person name="Nowrousian M."/>
            <person name="Ottonello S."/>
            <person name="Baldrian P."/>
            <person name="Spatafora J.W."/>
            <person name="Henrissat B."/>
            <person name="Nagy L.G."/>
            <person name="Aury J.M."/>
            <person name="Wincker P."/>
            <person name="Grigoriev I.V."/>
            <person name="Bonfante P."/>
            <person name="Martin F.M."/>
        </authorList>
    </citation>
    <scope>NUCLEOTIDE SEQUENCE [LARGE SCALE GENOMIC DNA]</scope>
    <source>
        <strain evidence="2 3">RN42</strain>
    </source>
</reference>
<keyword evidence="1" id="KW-1133">Transmembrane helix</keyword>
<evidence type="ECO:0000313" key="3">
    <source>
        <dbReference type="Proteomes" id="UP000275078"/>
    </source>
</evidence>
<evidence type="ECO:0000313" key="2">
    <source>
        <dbReference type="EMBL" id="RPA73358.1"/>
    </source>
</evidence>